<dbReference type="PANTHER" id="PTHR22916:SF51">
    <property type="entry name" value="GLYCOSYLTRANSFERASE EPSH-RELATED"/>
    <property type="match status" value="1"/>
</dbReference>
<proteinExistence type="predicted"/>
<dbReference type="InterPro" id="IPR029044">
    <property type="entry name" value="Nucleotide-diphossugar_trans"/>
</dbReference>
<keyword evidence="1" id="KW-0328">Glycosyltransferase</keyword>
<accession>A0A9D1E4K8</accession>
<protein>
    <submittedName>
        <fullName evidence="4">Glycosyltransferase</fullName>
    </submittedName>
</protein>
<keyword evidence="2" id="KW-0808">Transferase</keyword>
<dbReference type="Proteomes" id="UP000824200">
    <property type="component" value="Unassembled WGS sequence"/>
</dbReference>
<comment type="caution">
    <text evidence="4">The sequence shown here is derived from an EMBL/GenBank/DDBJ whole genome shotgun (WGS) entry which is preliminary data.</text>
</comment>
<dbReference type="Pfam" id="PF00535">
    <property type="entry name" value="Glycos_transf_2"/>
    <property type="match status" value="1"/>
</dbReference>
<dbReference type="InterPro" id="IPR001173">
    <property type="entry name" value="Glyco_trans_2-like"/>
</dbReference>
<sequence>MKPLISIIIPVYNVENLLARCLDSVVANLTLQCEILLVDDGSTDKSGEICDEYASRYGLTVFHKPNGGLSDARNFALDRMKGSYVAFVDSDDFVEKDIFATLYQLSKSENAEIACCSFWECNGTTKTKVSAGNATQSNVQFLKSLAEKDGYKNVVMWNKLFDARLFDGVRFPVGRIHEDQAVIHLLAYKAKKIAFTDKAMYYHTNRGNNISTSSNFLRHFDDVQALLERAQFYRNNNLEELLPTVEKQMFELVSFYKKCARHRGGYSKEDVEKISRKLAICKQFCVQFFPLMTKGQQHERNKLYTLSPLDRWQLLHFDKIRKSVFFRAFARIKNGKVPNGENQ</sequence>
<dbReference type="AlphaFoldDB" id="A0A9D1E4K8"/>
<evidence type="ECO:0000313" key="4">
    <source>
        <dbReference type="EMBL" id="HIR66258.1"/>
    </source>
</evidence>
<reference evidence="4" key="2">
    <citation type="journal article" date="2021" name="PeerJ">
        <title>Extensive microbial diversity within the chicken gut microbiome revealed by metagenomics and culture.</title>
        <authorList>
            <person name="Gilroy R."/>
            <person name="Ravi A."/>
            <person name="Getino M."/>
            <person name="Pursley I."/>
            <person name="Horton D.L."/>
            <person name="Alikhan N.F."/>
            <person name="Baker D."/>
            <person name="Gharbi K."/>
            <person name="Hall N."/>
            <person name="Watson M."/>
            <person name="Adriaenssens E.M."/>
            <person name="Foster-Nyarko E."/>
            <person name="Jarju S."/>
            <person name="Secka A."/>
            <person name="Antonio M."/>
            <person name="Oren A."/>
            <person name="Chaudhuri R.R."/>
            <person name="La Ragione R."/>
            <person name="Hildebrand F."/>
            <person name="Pallen M.J."/>
        </authorList>
    </citation>
    <scope>NUCLEOTIDE SEQUENCE</scope>
    <source>
        <strain evidence="4">CHK121-14286</strain>
    </source>
</reference>
<evidence type="ECO:0000313" key="5">
    <source>
        <dbReference type="Proteomes" id="UP000824200"/>
    </source>
</evidence>
<evidence type="ECO:0000259" key="3">
    <source>
        <dbReference type="Pfam" id="PF00535"/>
    </source>
</evidence>
<dbReference type="EMBL" id="DVHL01000043">
    <property type="protein sequence ID" value="HIR66258.1"/>
    <property type="molecule type" value="Genomic_DNA"/>
</dbReference>
<evidence type="ECO:0000256" key="2">
    <source>
        <dbReference type="ARBA" id="ARBA00022679"/>
    </source>
</evidence>
<dbReference type="CDD" id="cd00761">
    <property type="entry name" value="Glyco_tranf_GTA_type"/>
    <property type="match status" value="1"/>
</dbReference>
<name>A0A9D1E4K8_9BACT</name>
<dbReference type="SUPFAM" id="SSF53448">
    <property type="entry name" value="Nucleotide-diphospho-sugar transferases"/>
    <property type="match status" value="1"/>
</dbReference>
<dbReference type="Gene3D" id="3.90.550.10">
    <property type="entry name" value="Spore Coat Polysaccharide Biosynthesis Protein SpsA, Chain A"/>
    <property type="match status" value="1"/>
</dbReference>
<dbReference type="GO" id="GO:0016758">
    <property type="term" value="F:hexosyltransferase activity"/>
    <property type="evidence" value="ECO:0007669"/>
    <property type="project" value="UniProtKB-ARBA"/>
</dbReference>
<organism evidence="4 5">
    <name type="scientific">Candidatus Fimimonas gallinarum</name>
    <dbReference type="NCBI Taxonomy" id="2840821"/>
    <lineage>
        <taxon>Bacteria</taxon>
        <taxon>Pseudomonadati</taxon>
        <taxon>Myxococcota</taxon>
        <taxon>Myxococcia</taxon>
        <taxon>Myxococcales</taxon>
        <taxon>Cystobacterineae</taxon>
        <taxon>Myxococcaceae</taxon>
        <taxon>Myxococcaceae incertae sedis</taxon>
        <taxon>Candidatus Fimimonas</taxon>
    </lineage>
</organism>
<gene>
    <name evidence="4" type="ORF">IAC95_05215</name>
</gene>
<dbReference type="PANTHER" id="PTHR22916">
    <property type="entry name" value="GLYCOSYLTRANSFERASE"/>
    <property type="match status" value="1"/>
</dbReference>
<feature type="domain" description="Glycosyltransferase 2-like" evidence="3">
    <location>
        <begin position="6"/>
        <end position="139"/>
    </location>
</feature>
<evidence type="ECO:0000256" key="1">
    <source>
        <dbReference type="ARBA" id="ARBA00022676"/>
    </source>
</evidence>
<reference evidence="4" key="1">
    <citation type="submission" date="2020-10" db="EMBL/GenBank/DDBJ databases">
        <authorList>
            <person name="Gilroy R."/>
        </authorList>
    </citation>
    <scope>NUCLEOTIDE SEQUENCE</scope>
    <source>
        <strain evidence="4">CHK121-14286</strain>
    </source>
</reference>